<comment type="caution">
    <text evidence="1">The sequence shown here is derived from an EMBL/GenBank/DDBJ whole genome shotgun (WGS) entry which is preliminary data.</text>
</comment>
<dbReference type="EMBL" id="JAKUCV010002878">
    <property type="protein sequence ID" value="KAJ4841146.1"/>
    <property type="molecule type" value="Genomic_DNA"/>
</dbReference>
<reference evidence="1" key="2">
    <citation type="journal article" date="2023" name="Plants (Basel)">
        <title>Annotation of the Turnera subulata (Passifloraceae) Draft Genome Reveals the S-Locus Evolved after the Divergence of Turneroideae from Passifloroideae in a Stepwise Manner.</title>
        <authorList>
            <person name="Henning P.M."/>
            <person name="Roalson E.H."/>
            <person name="Mir W."/>
            <person name="McCubbin A.G."/>
            <person name="Shore J.S."/>
        </authorList>
    </citation>
    <scope>NUCLEOTIDE SEQUENCE</scope>
    <source>
        <strain evidence="1">F60SS</strain>
    </source>
</reference>
<name>A0A9Q0G395_9ROSI</name>
<dbReference type="AlphaFoldDB" id="A0A9Q0G395"/>
<sequence>MIGQICGVTCSACVRKAFPFLDPEYMLMEFCSKKKGQKKNSLHGVYFVMLKN</sequence>
<reference evidence="1" key="1">
    <citation type="submission" date="2022-02" db="EMBL/GenBank/DDBJ databases">
        <authorList>
            <person name="Henning P.M."/>
            <person name="McCubbin A.G."/>
            <person name="Shore J.S."/>
        </authorList>
    </citation>
    <scope>NUCLEOTIDE SEQUENCE</scope>
    <source>
        <strain evidence="1">F60SS</strain>
        <tissue evidence="1">Leaves</tissue>
    </source>
</reference>
<protein>
    <submittedName>
        <fullName evidence="1">Uncharacterized protein</fullName>
    </submittedName>
</protein>
<gene>
    <name evidence="1" type="ORF">Tsubulata_006446</name>
</gene>
<feature type="non-terminal residue" evidence="1">
    <location>
        <position position="52"/>
    </location>
</feature>
<evidence type="ECO:0000313" key="2">
    <source>
        <dbReference type="Proteomes" id="UP001141552"/>
    </source>
</evidence>
<dbReference type="Proteomes" id="UP001141552">
    <property type="component" value="Unassembled WGS sequence"/>
</dbReference>
<accession>A0A9Q0G395</accession>
<evidence type="ECO:0000313" key="1">
    <source>
        <dbReference type="EMBL" id="KAJ4841146.1"/>
    </source>
</evidence>
<proteinExistence type="predicted"/>
<keyword evidence="2" id="KW-1185">Reference proteome</keyword>
<organism evidence="1 2">
    <name type="scientific">Turnera subulata</name>
    <dbReference type="NCBI Taxonomy" id="218843"/>
    <lineage>
        <taxon>Eukaryota</taxon>
        <taxon>Viridiplantae</taxon>
        <taxon>Streptophyta</taxon>
        <taxon>Embryophyta</taxon>
        <taxon>Tracheophyta</taxon>
        <taxon>Spermatophyta</taxon>
        <taxon>Magnoliopsida</taxon>
        <taxon>eudicotyledons</taxon>
        <taxon>Gunneridae</taxon>
        <taxon>Pentapetalae</taxon>
        <taxon>rosids</taxon>
        <taxon>fabids</taxon>
        <taxon>Malpighiales</taxon>
        <taxon>Passifloraceae</taxon>
        <taxon>Turnera</taxon>
    </lineage>
</organism>